<evidence type="ECO:0000256" key="2">
    <source>
        <dbReference type="SAM" id="MobiDB-lite"/>
    </source>
</evidence>
<keyword evidence="4" id="KW-1185">Reference proteome</keyword>
<name>A0A0H2RFQ5_9AGAM</name>
<gene>
    <name evidence="3" type="ORF">SCHPADRAFT_893940</name>
</gene>
<dbReference type="InterPro" id="IPR025337">
    <property type="entry name" value="Questin_oxidase-like"/>
</dbReference>
<dbReference type="PANTHER" id="PTHR35870">
    <property type="entry name" value="PROTEIN, PUTATIVE (AFU_ORTHOLOGUE AFUA_5G03330)-RELATED"/>
    <property type="match status" value="1"/>
</dbReference>
<dbReference type="Pfam" id="PF14027">
    <property type="entry name" value="Questin_oxidase"/>
    <property type="match status" value="1"/>
</dbReference>
<dbReference type="AlphaFoldDB" id="A0A0H2RFQ5"/>
<dbReference type="GO" id="GO:0016491">
    <property type="term" value="F:oxidoreductase activity"/>
    <property type="evidence" value="ECO:0007669"/>
    <property type="project" value="UniProtKB-KW"/>
</dbReference>
<dbReference type="PANTHER" id="PTHR35870:SF1">
    <property type="entry name" value="PROTEIN, PUTATIVE (AFU_ORTHOLOGUE AFUA_5G03330)-RELATED"/>
    <property type="match status" value="1"/>
</dbReference>
<evidence type="ECO:0000313" key="4">
    <source>
        <dbReference type="Proteomes" id="UP000053477"/>
    </source>
</evidence>
<protein>
    <recommendedName>
        <fullName evidence="5">HypA-like protein</fullName>
    </recommendedName>
</protein>
<dbReference type="InParanoid" id="A0A0H2RFQ5"/>
<dbReference type="EMBL" id="KQ086094">
    <property type="protein sequence ID" value="KLO08383.1"/>
    <property type="molecule type" value="Genomic_DNA"/>
</dbReference>
<feature type="region of interest" description="Disordered" evidence="2">
    <location>
        <begin position="1"/>
        <end position="23"/>
    </location>
</feature>
<reference evidence="3 4" key="1">
    <citation type="submission" date="2015-04" db="EMBL/GenBank/DDBJ databases">
        <title>Complete genome sequence of Schizopora paradoxa KUC8140, a cosmopolitan wood degrader in East Asia.</title>
        <authorList>
            <consortium name="DOE Joint Genome Institute"/>
            <person name="Min B."/>
            <person name="Park H."/>
            <person name="Jang Y."/>
            <person name="Kim J.-J."/>
            <person name="Kim K.H."/>
            <person name="Pangilinan J."/>
            <person name="Lipzen A."/>
            <person name="Riley R."/>
            <person name="Grigoriev I.V."/>
            <person name="Spatafora J.W."/>
            <person name="Choi I.-G."/>
        </authorList>
    </citation>
    <scope>NUCLEOTIDE SEQUENCE [LARGE SCALE GENOMIC DNA]</scope>
    <source>
        <strain evidence="3 4">KUC8140</strain>
    </source>
</reference>
<evidence type="ECO:0000313" key="3">
    <source>
        <dbReference type="EMBL" id="KLO08383.1"/>
    </source>
</evidence>
<proteinExistence type="predicted"/>
<accession>A0A0H2RFQ5</accession>
<dbReference type="Proteomes" id="UP000053477">
    <property type="component" value="Unassembled WGS sequence"/>
</dbReference>
<dbReference type="OrthoDB" id="10004862at2759"/>
<evidence type="ECO:0000256" key="1">
    <source>
        <dbReference type="ARBA" id="ARBA00023002"/>
    </source>
</evidence>
<sequence>MSAPTPELLARLFPTPSSPPRDGPMRVFGVSTQSTETLVNLLKDNHKKFHVFFNHRGFHNHNAHHMLAVYALGGTGKVIEAAYERTSRIQRPAYVSTITITDSNYFEHLGKEDNYNAFLKYFSYMFAEKEDLDMGEEVENFIFSEKYNFDRARKGGDQPQPQMLNRFLAGLLHPIIHTGYGVEFGLRGTLAEGLAQVSVHRVEAPKLIPESFFDFSEPGSTGAVSYLTSMLPRLSLRQPSATADSAATGDSGHLFAILARMLKDPRLDVENLKFSNNDLGDHYHDVVAQVGDVISEHTAQWDLRLTGDATQDAAILNAKVEEMYWTQILIYGIGGFTAEGFLADFVYMHLVTSALFLPSFLAVLKKPASKTTLLRSYMSISLAWWVSCGRPGFAISKFYEGTGGANPDNAAQSPIPGPQPVPNEKALKFGDKPCLLPNPWYSILQTALTYPNDHVCKLQRSLVHADSLYSSRPAGHFKHLKALPEFDGAGVGPGGLRQGFEGIEKLDGSLFVRVARLTMDRMGWMREGQDEKRWDFVGESLTGGIAA</sequence>
<dbReference type="STRING" id="27342.A0A0H2RFQ5"/>
<evidence type="ECO:0008006" key="5">
    <source>
        <dbReference type="Google" id="ProtNLM"/>
    </source>
</evidence>
<keyword evidence="1" id="KW-0560">Oxidoreductase</keyword>
<organism evidence="3 4">
    <name type="scientific">Schizopora paradoxa</name>
    <dbReference type="NCBI Taxonomy" id="27342"/>
    <lineage>
        <taxon>Eukaryota</taxon>
        <taxon>Fungi</taxon>
        <taxon>Dikarya</taxon>
        <taxon>Basidiomycota</taxon>
        <taxon>Agaricomycotina</taxon>
        <taxon>Agaricomycetes</taxon>
        <taxon>Hymenochaetales</taxon>
        <taxon>Schizoporaceae</taxon>
        <taxon>Schizopora</taxon>
    </lineage>
</organism>